<dbReference type="Gene3D" id="3.30.565.10">
    <property type="entry name" value="Histidine kinase-like ATPase, C-terminal domain"/>
    <property type="match status" value="1"/>
</dbReference>
<keyword evidence="7 8" id="KW-1133">Transmembrane helix</keyword>
<gene>
    <name evidence="10" type="ORF">BC349_01525</name>
</gene>
<dbReference type="EC" id="2.7.13.3" evidence="2"/>
<dbReference type="SMART" id="SM00388">
    <property type="entry name" value="HisKA"/>
    <property type="match status" value="1"/>
</dbReference>
<dbReference type="SUPFAM" id="SSF47384">
    <property type="entry name" value="Homodimeric domain of signal transducing histidine kinase"/>
    <property type="match status" value="1"/>
</dbReference>
<dbReference type="EMBL" id="MBUA01000001">
    <property type="protein sequence ID" value="MBC6489632.1"/>
    <property type="molecule type" value="Genomic_DNA"/>
</dbReference>
<evidence type="ECO:0000313" key="10">
    <source>
        <dbReference type="EMBL" id="MBC6489632.1"/>
    </source>
</evidence>
<keyword evidence="4" id="KW-0808">Transferase</keyword>
<dbReference type="InterPro" id="IPR036890">
    <property type="entry name" value="HATPase_C_sf"/>
</dbReference>
<dbReference type="InterPro" id="IPR003594">
    <property type="entry name" value="HATPase_dom"/>
</dbReference>
<proteinExistence type="predicted"/>
<evidence type="ECO:0000256" key="4">
    <source>
        <dbReference type="ARBA" id="ARBA00022679"/>
    </source>
</evidence>
<evidence type="ECO:0000313" key="11">
    <source>
        <dbReference type="Proteomes" id="UP000765802"/>
    </source>
</evidence>
<evidence type="ECO:0000256" key="3">
    <source>
        <dbReference type="ARBA" id="ARBA00022553"/>
    </source>
</evidence>
<dbReference type="Pfam" id="PF02518">
    <property type="entry name" value="HATPase_c"/>
    <property type="match status" value="1"/>
</dbReference>
<dbReference type="SMART" id="SM00387">
    <property type="entry name" value="HATPase_c"/>
    <property type="match status" value="1"/>
</dbReference>
<sequence length="423" mass="48101">MKLLNKSLKGHIVYSVLVLFVSMPVFYFELTSIVAEDVDEDLVAQKADLVAKMEKVIANKPFEYFQVFEPDIHIKPANTKRTKDSIYTISFFDSIAKENVPHRVLESTVVLNSEWYNITISKSLVDNDNLIFSIVMVQAIILVLIIMGLLFITRYHSKKLWKPFYATLGKLHEYKIESEKSIELEKTDVDEFADLNKTISNLTNRNHEVYLSQKEFTENASHEMQTPLAVFQSKVELLMQTTPLTSDQAELITELSEAGQRMNRLNKTLLLLSKIENNQFTDKESVNIDKAVQKLAEQYKNALNQKSISLHTRVAGDAIINANQTLIEILIGNLLSNAIRHNVQGGRINIIIEPNQFNISNTGNTKPLDASRLFQRFQKQTADTNSLGLGLEIAKRICSLYKADITYNYADSLHSFNVSFNNS</sequence>
<dbReference type="InterPro" id="IPR005467">
    <property type="entry name" value="His_kinase_dom"/>
</dbReference>
<evidence type="ECO:0000256" key="5">
    <source>
        <dbReference type="ARBA" id="ARBA00022692"/>
    </source>
</evidence>
<dbReference type="CDD" id="cd00082">
    <property type="entry name" value="HisKA"/>
    <property type="match status" value="1"/>
</dbReference>
<keyword evidence="11" id="KW-1185">Reference proteome</keyword>
<evidence type="ECO:0000256" key="8">
    <source>
        <dbReference type="SAM" id="Phobius"/>
    </source>
</evidence>
<evidence type="ECO:0000256" key="1">
    <source>
        <dbReference type="ARBA" id="ARBA00000085"/>
    </source>
</evidence>
<evidence type="ECO:0000256" key="7">
    <source>
        <dbReference type="ARBA" id="ARBA00022989"/>
    </source>
</evidence>
<accession>A0ABR7M3S9</accession>
<dbReference type="InterPro" id="IPR036097">
    <property type="entry name" value="HisK_dim/P_sf"/>
</dbReference>
<reference evidence="10 11" key="1">
    <citation type="submission" date="2016-07" db="EMBL/GenBank/DDBJ databases">
        <title>Genome analysis of Flavihumibacter stibioxidans YS-17.</title>
        <authorList>
            <person name="Shi K."/>
            <person name="Han Y."/>
            <person name="Wang G."/>
        </authorList>
    </citation>
    <scope>NUCLEOTIDE SEQUENCE [LARGE SCALE GENOMIC DNA]</scope>
    <source>
        <strain evidence="10 11">YS-17</strain>
    </source>
</reference>
<dbReference type="PROSITE" id="PS50109">
    <property type="entry name" value="HIS_KIN"/>
    <property type="match status" value="1"/>
</dbReference>
<name>A0ABR7M3S9_9BACT</name>
<dbReference type="Gene3D" id="1.10.287.130">
    <property type="match status" value="1"/>
</dbReference>
<comment type="caution">
    <text evidence="10">The sequence shown here is derived from an EMBL/GenBank/DDBJ whole genome shotgun (WGS) entry which is preliminary data.</text>
</comment>
<keyword evidence="8" id="KW-0472">Membrane</keyword>
<protein>
    <recommendedName>
        <fullName evidence="2">histidine kinase</fullName>
        <ecNumber evidence="2">2.7.13.3</ecNumber>
    </recommendedName>
</protein>
<keyword evidence="3" id="KW-0597">Phosphoprotein</keyword>
<dbReference type="Proteomes" id="UP000765802">
    <property type="component" value="Unassembled WGS sequence"/>
</dbReference>
<dbReference type="InterPro" id="IPR050428">
    <property type="entry name" value="TCS_sensor_his_kinase"/>
</dbReference>
<organism evidence="10 11">
    <name type="scientific">Flavihumibacter stibioxidans</name>
    <dbReference type="NCBI Taxonomy" id="1834163"/>
    <lineage>
        <taxon>Bacteria</taxon>
        <taxon>Pseudomonadati</taxon>
        <taxon>Bacteroidota</taxon>
        <taxon>Chitinophagia</taxon>
        <taxon>Chitinophagales</taxon>
        <taxon>Chitinophagaceae</taxon>
        <taxon>Flavihumibacter</taxon>
    </lineage>
</organism>
<dbReference type="SUPFAM" id="SSF55874">
    <property type="entry name" value="ATPase domain of HSP90 chaperone/DNA topoisomerase II/histidine kinase"/>
    <property type="match status" value="1"/>
</dbReference>
<evidence type="ECO:0000256" key="6">
    <source>
        <dbReference type="ARBA" id="ARBA00022777"/>
    </source>
</evidence>
<dbReference type="InterPro" id="IPR003661">
    <property type="entry name" value="HisK_dim/P_dom"/>
</dbReference>
<keyword evidence="6" id="KW-0418">Kinase</keyword>
<feature type="transmembrane region" description="Helical" evidence="8">
    <location>
        <begin position="12"/>
        <end position="30"/>
    </location>
</feature>
<dbReference type="Pfam" id="PF00512">
    <property type="entry name" value="HisKA"/>
    <property type="match status" value="1"/>
</dbReference>
<feature type="domain" description="Histidine kinase" evidence="9">
    <location>
        <begin position="219"/>
        <end position="423"/>
    </location>
</feature>
<evidence type="ECO:0000259" key="9">
    <source>
        <dbReference type="PROSITE" id="PS50109"/>
    </source>
</evidence>
<dbReference type="RefSeq" id="WP_187254989.1">
    <property type="nucleotide sequence ID" value="NZ_JBHULF010000006.1"/>
</dbReference>
<dbReference type="PANTHER" id="PTHR45436:SF5">
    <property type="entry name" value="SENSOR HISTIDINE KINASE TRCS"/>
    <property type="match status" value="1"/>
</dbReference>
<dbReference type="PANTHER" id="PTHR45436">
    <property type="entry name" value="SENSOR HISTIDINE KINASE YKOH"/>
    <property type="match status" value="1"/>
</dbReference>
<keyword evidence="5 8" id="KW-0812">Transmembrane</keyword>
<evidence type="ECO:0000256" key="2">
    <source>
        <dbReference type="ARBA" id="ARBA00012438"/>
    </source>
</evidence>
<feature type="transmembrane region" description="Helical" evidence="8">
    <location>
        <begin position="130"/>
        <end position="152"/>
    </location>
</feature>
<comment type="catalytic activity">
    <reaction evidence="1">
        <text>ATP + protein L-histidine = ADP + protein N-phospho-L-histidine.</text>
        <dbReference type="EC" id="2.7.13.3"/>
    </reaction>
</comment>